<comment type="subcellular location">
    <subcellularLocation>
        <location evidence="2">Nucleus</location>
    </subcellularLocation>
</comment>
<dbReference type="PANTHER" id="PTHR24408">
    <property type="entry name" value="ZINC FINGER PROTEIN"/>
    <property type="match status" value="1"/>
</dbReference>
<keyword evidence="11" id="KW-0539">Nucleus</keyword>
<keyword evidence="4" id="KW-0479">Metal-binding</keyword>
<keyword evidence="5" id="KW-0677">Repeat</keyword>
<evidence type="ECO:0000313" key="16">
    <source>
        <dbReference type="Proteomes" id="UP001557470"/>
    </source>
</evidence>
<evidence type="ECO:0000256" key="11">
    <source>
        <dbReference type="ARBA" id="ARBA00023242"/>
    </source>
</evidence>
<dbReference type="InterPro" id="IPR036236">
    <property type="entry name" value="Znf_C2H2_sf"/>
</dbReference>
<feature type="region of interest" description="Disordered" evidence="13">
    <location>
        <begin position="79"/>
        <end position="135"/>
    </location>
</feature>
<name>A0ABD0X7L4_UMBPY</name>
<comment type="caution">
    <text evidence="15">The sequence shown here is derived from an EMBL/GenBank/DDBJ whole genome shotgun (WGS) entry which is preliminary data.</text>
</comment>
<evidence type="ECO:0000256" key="9">
    <source>
        <dbReference type="ARBA" id="ARBA00023125"/>
    </source>
</evidence>
<reference evidence="15 16" key="1">
    <citation type="submission" date="2024-06" db="EMBL/GenBank/DDBJ databases">
        <authorList>
            <person name="Pan Q."/>
            <person name="Wen M."/>
            <person name="Jouanno E."/>
            <person name="Zahm M."/>
            <person name="Klopp C."/>
            <person name="Cabau C."/>
            <person name="Louis A."/>
            <person name="Berthelot C."/>
            <person name="Parey E."/>
            <person name="Roest Crollius H."/>
            <person name="Montfort J."/>
            <person name="Robinson-Rechavi M."/>
            <person name="Bouchez O."/>
            <person name="Lampietro C."/>
            <person name="Lopez Roques C."/>
            <person name="Donnadieu C."/>
            <person name="Postlethwait J."/>
            <person name="Bobe J."/>
            <person name="Verreycken H."/>
            <person name="Guiguen Y."/>
        </authorList>
    </citation>
    <scope>NUCLEOTIDE SEQUENCE [LARGE SCALE GENOMIC DNA]</scope>
    <source>
        <strain evidence="15">Up_M1</strain>
        <tissue evidence="15">Testis</tissue>
    </source>
</reference>
<feature type="compositionally biased region" description="Acidic residues" evidence="13">
    <location>
        <begin position="81"/>
        <end position="95"/>
    </location>
</feature>
<comment type="function">
    <text evidence="1">May be involved in transcriptional regulation.</text>
</comment>
<dbReference type="GO" id="GO:0005634">
    <property type="term" value="C:nucleus"/>
    <property type="evidence" value="ECO:0007669"/>
    <property type="project" value="UniProtKB-SubCell"/>
</dbReference>
<keyword evidence="10" id="KW-0804">Transcription</keyword>
<evidence type="ECO:0000256" key="4">
    <source>
        <dbReference type="ARBA" id="ARBA00022723"/>
    </source>
</evidence>
<organism evidence="15 16">
    <name type="scientific">Umbra pygmaea</name>
    <name type="common">Eastern mudminnow</name>
    <dbReference type="NCBI Taxonomy" id="75934"/>
    <lineage>
        <taxon>Eukaryota</taxon>
        <taxon>Metazoa</taxon>
        <taxon>Chordata</taxon>
        <taxon>Craniata</taxon>
        <taxon>Vertebrata</taxon>
        <taxon>Euteleostomi</taxon>
        <taxon>Actinopterygii</taxon>
        <taxon>Neopterygii</taxon>
        <taxon>Teleostei</taxon>
        <taxon>Protacanthopterygii</taxon>
        <taxon>Esociformes</taxon>
        <taxon>Umbridae</taxon>
        <taxon>Umbra</taxon>
    </lineage>
</organism>
<evidence type="ECO:0000256" key="1">
    <source>
        <dbReference type="ARBA" id="ARBA00003767"/>
    </source>
</evidence>
<dbReference type="InterPro" id="IPR013087">
    <property type="entry name" value="Znf_C2H2_type"/>
</dbReference>
<gene>
    <name evidence="15" type="ORF">UPYG_G00052980</name>
</gene>
<evidence type="ECO:0000256" key="12">
    <source>
        <dbReference type="PROSITE-ProRule" id="PRU00042"/>
    </source>
</evidence>
<evidence type="ECO:0000256" key="3">
    <source>
        <dbReference type="ARBA" id="ARBA00006991"/>
    </source>
</evidence>
<dbReference type="PROSITE" id="PS00028">
    <property type="entry name" value="ZINC_FINGER_C2H2_1"/>
    <property type="match status" value="1"/>
</dbReference>
<feature type="compositionally biased region" description="Basic and acidic residues" evidence="13">
    <location>
        <begin position="96"/>
        <end position="110"/>
    </location>
</feature>
<dbReference type="PROSITE" id="PS50157">
    <property type="entry name" value="ZINC_FINGER_C2H2_2"/>
    <property type="match status" value="1"/>
</dbReference>
<evidence type="ECO:0000256" key="13">
    <source>
        <dbReference type="SAM" id="MobiDB-lite"/>
    </source>
</evidence>
<dbReference type="FunFam" id="3.30.160.60:FF:000771">
    <property type="entry name" value="zinc finger protein 648"/>
    <property type="match status" value="1"/>
</dbReference>
<evidence type="ECO:0000259" key="14">
    <source>
        <dbReference type="PROSITE" id="PS50157"/>
    </source>
</evidence>
<evidence type="ECO:0000256" key="8">
    <source>
        <dbReference type="ARBA" id="ARBA00023015"/>
    </source>
</evidence>
<dbReference type="GO" id="GO:0008270">
    <property type="term" value="F:zinc ion binding"/>
    <property type="evidence" value="ECO:0007669"/>
    <property type="project" value="UniProtKB-KW"/>
</dbReference>
<keyword evidence="8" id="KW-0805">Transcription regulation</keyword>
<dbReference type="Proteomes" id="UP001557470">
    <property type="component" value="Unassembled WGS sequence"/>
</dbReference>
<evidence type="ECO:0000256" key="7">
    <source>
        <dbReference type="ARBA" id="ARBA00022833"/>
    </source>
</evidence>
<evidence type="ECO:0000256" key="5">
    <source>
        <dbReference type="ARBA" id="ARBA00022737"/>
    </source>
</evidence>
<keyword evidence="9" id="KW-0238">DNA-binding</keyword>
<dbReference type="EMBL" id="JAGEUA010000002">
    <property type="protein sequence ID" value="KAL1004983.1"/>
    <property type="molecule type" value="Genomic_DNA"/>
</dbReference>
<dbReference type="GO" id="GO:0003677">
    <property type="term" value="F:DNA binding"/>
    <property type="evidence" value="ECO:0007669"/>
    <property type="project" value="UniProtKB-KW"/>
</dbReference>
<evidence type="ECO:0000256" key="10">
    <source>
        <dbReference type="ARBA" id="ARBA00023163"/>
    </source>
</evidence>
<proteinExistence type="inferred from homology"/>
<dbReference type="AlphaFoldDB" id="A0ABD0X7L4"/>
<feature type="domain" description="C2H2-type" evidence="14">
    <location>
        <begin position="137"/>
        <end position="164"/>
    </location>
</feature>
<accession>A0ABD0X7L4</accession>
<dbReference type="SUPFAM" id="SSF57667">
    <property type="entry name" value="beta-beta-alpha zinc fingers"/>
    <property type="match status" value="1"/>
</dbReference>
<keyword evidence="7" id="KW-0862">Zinc</keyword>
<evidence type="ECO:0000313" key="15">
    <source>
        <dbReference type="EMBL" id="KAL1004983.1"/>
    </source>
</evidence>
<dbReference type="PANTHER" id="PTHR24408:SF34">
    <property type="entry name" value="ZINC FINGER PROTEIN 672-RELATED"/>
    <property type="match status" value="1"/>
</dbReference>
<keyword evidence="16" id="KW-1185">Reference proteome</keyword>
<dbReference type="SMART" id="SM00355">
    <property type="entry name" value="ZnF_C2H2"/>
    <property type="match status" value="1"/>
</dbReference>
<keyword evidence="6 12" id="KW-0863">Zinc-finger</keyword>
<evidence type="ECO:0000256" key="2">
    <source>
        <dbReference type="ARBA" id="ARBA00004123"/>
    </source>
</evidence>
<protein>
    <recommendedName>
        <fullName evidence="14">C2H2-type domain-containing protein</fullName>
    </recommendedName>
</protein>
<sequence>MDHGSTLGNTITIPDAGQDLEMDLTGNFGSELLPEKVQCPIAHEPNVIVKEEESEEDMADHILCQSMAESSGLHMVIKEEKEDDEEEDCEEEEDLPDLHKSRGGRIKLDPDYLPDDGIEPIGQPDQQKKKKPVRKLHPCAECGKTFDRPSHLERHEKTHTRIKKMSPDYPCSFCGKTFYPVYVS</sequence>
<dbReference type="Gene3D" id="3.30.160.60">
    <property type="entry name" value="Classic Zinc Finger"/>
    <property type="match status" value="1"/>
</dbReference>
<dbReference type="Pfam" id="PF00096">
    <property type="entry name" value="zf-C2H2"/>
    <property type="match status" value="1"/>
</dbReference>
<evidence type="ECO:0000256" key="6">
    <source>
        <dbReference type="ARBA" id="ARBA00022771"/>
    </source>
</evidence>
<comment type="similarity">
    <text evidence="3">Belongs to the krueppel C2H2-type zinc-finger protein family.</text>
</comment>